<dbReference type="InterPro" id="IPR018978">
    <property type="entry name" value="SDO1/SBDS_central"/>
</dbReference>
<dbReference type="PANTHER" id="PTHR10927">
    <property type="entry name" value="RIBOSOME MATURATION PROTEIN SBDS"/>
    <property type="match status" value="1"/>
</dbReference>
<name>A0A1D1YTL1_9ARAE</name>
<evidence type="ECO:0000256" key="8">
    <source>
        <dbReference type="SAM" id="MobiDB-lite"/>
    </source>
</evidence>
<dbReference type="FunFam" id="1.10.10.900:FF:000001">
    <property type="entry name" value="SBDS, ribosome maturation factor"/>
    <property type="match status" value="1"/>
</dbReference>
<gene>
    <name evidence="12" type="primary">SBDS_1</name>
    <name evidence="12" type="ORF">g.53429</name>
</gene>
<dbReference type="SUPFAM" id="SSF89895">
    <property type="entry name" value="FYSH domain"/>
    <property type="match status" value="1"/>
</dbReference>
<evidence type="ECO:0000256" key="7">
    <source>
        <dbReference type="ARBA" id="ARBA00049708"/>
    </source>
</evidence>
<feature type="domain" description="Ribosome maturation protein SDO1/SBDS N-terminal" evidence="9">
    <location>
        <begin position="16"/>
        <end position="102"/>
    </location>
</feature>
<feature type="region of interest" description="Disordered" evidence="8">
    <location>
        <begin position="277"/>
        <end position="298"/>
    </location>
</feature>
<comment type="similarity">
    <text evidence="3">Belongs to the SDO1/SBDS family.</text>
</comment>
<dbReference type="AlphaFoldDB" id="A0A1D1YTL1"/>
<comment type="subunit">
    <text evidence="7">Associates with the 60S ribosomal subunit.</text>
</comment>
<feature type="domain" description="Ribosome maturation protein SDO1/SBDS C-terminal" evidence="11">
    <location>
        <begin position="174"/>
        <end position="238"/>
    </location>
</feature>
<dbReference type="Gene3D" id="1.10.10.900">
    <property type="entry name" value="SBDS protein C-terminal domain, subdomain 1"/>
    <property type="match status" value="1"/>
</dbReference>
<evidence type="ECO:0000259" key="9">
    <source>
        <dbReference type="Pfam" id="PF01172"/>
    </source>
</evidence>
<dbReference type="SUPFAM" id="SSF109728">
    <property type="entry name" value="Hypothetical protein AF0491, middle domain"/>
    <property type="match status" value="1"/>
</dbReference>
<dbReference type="InterPro" id="IPR018023">
    <property type="entry name" value="Ribosome_mat_SBDS_CS"/>
</dbReference>
<accession>A0A1D1YTL1</accession>
<dbReference type="InterPro" id="IPR036786">
    <property type="entry name" value="Ribosome_mat_SBDS_N_sf"/>
</dbReference>
<evidence type="ECO:0000256" key="4">
    <source>
        <dbReference type="ARBA" id="ARBA00022490"/>
    </source>
</evidence>
<comment type="subcellular location">
    <subcellularLocation>
        <location evidence="2">Cytoplasm</location>
    </subcellularLocation>
    <subcellularLocation>
        <location evidence="1">Nucleus</location>
    </subcellularLocation>
</comment>
<dbReference type="GO" id="GO:0005634">
    <property type="term" value="C:nucleus"/>
    <property type="evidence" value="ECO:0007669"/>
    <property type="project" value="UniProtKB-SubCell"/>
</dbReference>
<protein>
    <submittedName>
        <fullName evidence="12">Ribosome maturation protein SBDS</fullName>
    </submittedName>
</protein>
<dbReference type="Pfam" id="PF09377">
    <property type="entry name" value="SBDS_domain_II"/>
    <property type="match status" value="1"/>
</dbReference>
<dbReference type="PROSITE" id="PS01267">
    <property type="entry name" value="UPF0023"/>
    <property type="match status" value="1"/>
</dbReference>
<dbReference type="GO" id="GO:0005737">
    <property type="term" value="C:cytoplasm"/>
    <property type="evidence" value="ECO:0007669"/>
    <property type="project" value="UniProtKB-SubCell"/>
</dbReference>
<evidence type="ECO:0000256" key="5">
    <source>
        <dbReference type="ARBA" id="ARBA00022517"/>
    </source>
</evidence>
<evidence type="ECO:0000259" key="10">
    <source>
        <dbReference type="Pfam" id="PF09377"/>
    </source>
</evidence>
<dbReference type="InterPro" id="IPR046928">
    <property type="entry name" value="SDO1/SBDS_C"/>
</dbReference>
<dbReference type="Pfam" id="PF01172">
    <property type="entry name" value="SBDS_N"/>
    <property type="match status" value="1"/>
</dbReference>
<dbReference type="PANTHER" id="PTHR10927:SF1">
    <property type="entry name" value="RIBOSOME MATURATION PROTEIN SBDS"/>
    <property type="match status" value="1"/>
</dbReference>
<dbReference type="NCBIfam" id="TIGR00291">
    <property type="entry name" value="RNA_SBDS"/>
    <property type="match status" value="1"/>
</dbReference>
<sequence length="357" mass="40408">MSRSLVQPVGQKRLTNVAVVRLKKHGLRFEIACYKNKVLSWRAGVEKDLDEVLQSQTVYSNVSKGVLAKSKDMIAAFGTDDQSKICLDILEKGELQVAGKERESQLSNQFRDIATIVMQKTINPQTQRPYPISMIERLMHDIHFAVDSNQNSKKQALEVIHELQKFFPIKRSPMRLRLIIPEMSISSLMEKLNLWNANIISKDESAKQLYVVCEIEPGFFRDCDSLVRNSQGRLEILAVSVHEEGETHVDQHEDAEEILPQSRKAINDSVAQLGEGIQKQSISSGSGTSEEQGNKSKCSTCDAVVGDAKEYREHFKTEWHKHNLKRKTRQLPPLSAEECLADLDVDEAKGDLKNYSF</sequence>
<keyword evidence="6" id="KW-0539">Nucleus</keyword>
<dbReference type="InterPro" id="IPR037188">
    <property type="entry name" value="Sdo1/SBDS_central_sf"/>
</dbReference>
<dbReference type="FunFam" id="3.30.1250.10:FF:000001">
    <property type="entry name" value="SBDS, ribosome maturation factor"/>
    <property type="match status" value="1"/>
</dbReference>
<dbReference type="InterPro" id="IPR002140">
    <property type="entry name" value="Sdo1/SBDS"/>
</dbReference>
<dbReference type="InterPro" id="IPR039100">
    <property type="entry name" value="Sdo1/SBDS-like"/>
</dbReference>
<dbReference type="Pfam" id="PF20268">
    <property type="entry name" value="SBDS_C"/>
    <property type="match status" value="1"/>
</dbReference>
<reference evidence="12" key="1">
    <citation type="submission" date="2015-07" db="EMBL/GenBank/DDBJ databases">
        <title>Transcriptome Assembly of Anthurium amnicola.</title>
        <authorList>
            <person name="Suzuki J."/>
        </authorList>
    </citation>
    <scope>NUCLEOTIDE SEQUENCE</scope>
</reference>
<dbReference type="Gene3D" id="3.30.70.240">
    <property type="match status" value="1"/>
</dbReference>
<feature type="domain" description="Ribosome maturation protein SDO1/SBDS central" evidence="10">
    <location>
        <begin position="111"/>
        <end position="171"/>
    </location>
</feature>
<keyword evidence="5" id="KW-0690">Ribosome biogenesis</keyword>
<dbReference type="Gene3D" id="3.30.1250.10">
    <property type="entry name" value="Ribosome maturation protein SBDS, N-terminal domain"/>
    <property type="match status" value="1"/>
</dbReference>
<evidence type="ECO:0000256" key="1">
    <source>
        <dbReference type="ARBA" id="ARBA00004123"/>
    </source>
</evidence>
<proteinExistence type="inferred from homology"/>
<feature type="compositionally biased region" description="Low complexity" evidence="8">
    <location>
        <begin position="277"/>
        <end position="291"/>
    </location>
</feature>
<evidence type="ECO:0000256" key="2">
    <source>
        <dbReference type="ARBA" id="ARBA00004496"/>
    </source>
</evidence>
<evidence type="ECO:0000313" key="12">
    <source>
        <dbReference type="EMBL" id="JAT57988.1"/>
    </source>
</evidence>
<evidence type="ECO:0000256" key="3">
    <source>
        <dbReference type="ARBA" id="ARBA00007433"/>
    </source>
</evidence>
<evidence type="ECO:0000256" key="6">
    <source>
        <dbReference type="ARBA" id="ARBA00023242"/>
    </source>
</evidence>
<evidence type="ECO:0000259" key="11">
    <source>
        <dbReference type="Pfam" id="PF20268"/>
    </source>
</evidence>
<keyword evidence="4" id="KW-0963">Cytoplasm</keyword>
<organism evidence="12">
    <name type="scientific">Anthurium amnicola</name>
    <dbReference type="NCBI Taxonomy" id="1678845"/>
    <lineage>
        <taxon>Eukaryota</taxon>
        <taxon>Viridiplantae</taxon>
        <taxon>Streptophyta</taxon>
        <taxon>Embryophyta</taxon>
        <taxon>Tracheophyta</taxon>
        <taxon>Spermatophyta</taxon>
        <taxon>Magnoliopsida</taxon>
        <taxon>Liliopsida</taxon>
        <taxon>Araceae</taxon>
        <taxon>Pothoideae</taxon>
        <taxon>Potheae</taxon>
        <taxon>Anthurium</taxon>
    </lineage>
</organism>
<dbReference type="InterPro" id="IPR019783">
    <property type="entry name" value="SDO1/SBDS_N"/>
</dbReference>
<dbReference type="GO" id="GO:0042256">
    <property type="term" value="P:cytosolic ribosome assembly"/>
    <property type="evidence" value="ECO:0007669"/>
    <property type="project" value="InterPro"/>
</dbReference>
<dbReference type="EMBL" id="GDJX01009948">
    <property type="protein sequence ID" value="JAT57988.1"/>
    <property type="molecule type" value="Transcribed_RNA"/>
</dbReference>